<feature type="binding site" evidence="9">
    <location>
        <position position="72"/>
    </location>
    <ligand>
        <name>Mg(2+)</name>
        <dbReference type="ChEBI" id="CHEBI:18420"/>
    </ligand>
</feature>
<organism evidence="13">
    <name type="scientific">Anthurium amnicola</name>
    <dbReference type="NCBI Taxonomy" id="1678845"/>
    <lineage>
        <taxon>Eukaryota</taxon>
        <taxon>Viridiplantae</taxon>
        <taxon>Streptophyta</taxon>
        <taxon>Embryophyta</taxon>
        <taxon>Tracheophyta</taxon>
        <taxon>Spermatophyta</taxon>
        <taxon>Magnoliopsida</taxon>
        <taxon>Liliopsida</taxon>
        <taxon>Araceae</taxon>
        <taxon>Pothoideae</taxon>
        <taxon>Potheae</taxon>
        <taxon>Anthurium</taxon>
    </lineage>
</organism>
<dbReference type="Gene3D" id="1.10.60.40">
    <property type="match status" value="1"/>
</dbReference>
<evidence type="ECO:0000256" key="1">
    <source>
        <dbReference type="ARBA" id="ARBA00005984"/>
    </source>
</evidence>
<keyword evidence="12" id="KW-1133">Transmembrane helix</keyword>
<keyword evidence="3" id="KW-0597">Phosphoprotein</keyword>
<feature type="active site" description="Phosphoserine intermediate" evidence="8">
    <location>
        <position position="120"/>
    </location>
</feature>
<evidence type="ECO:0000256" key="4">
    <source>
        <dbReference type="ARBA" id="ARBA00022723"/>
    </source>
</evidence>
<evidence type="ECO:0000256" key="2">
    <source>
        <dbReference type="ARBA" id="ARBA00012647"/>
    </source>
</evidence>
<feature type="binding site" evidence="9">
    <location>
        <position position="310"/>
    </location>
    <ligand>
        <name>Mg(2+)</name>
        <dbReference type="ChEBI" id="CHEBI:18420"/>
    </ligand>
</feature>
<dbReference type="PROSITE" id="PS00123">
    <property type="entry name" value="ALKALINE_PHOSPHATASE"/>
    <property type="match status" value="1"/>
</dbReference>
<sequence>MARSRPTYDSIKDEESETLLDAKVPTRRKKRRGVLIILLSTVIAATIFILAKSWAKLSTAGPKKNVILMISDGFGPASETYARSYYQYVNKLPYNYTTPLDEILVGTSRTRSSSSLVTDSAAGATAFACALKSYNAAIAVDPSKVACGTVLEAAKSIGYTTGLVVTSRITHATPACFSAHVVHRDLEDIIARHQIGDYVLGRQVDILLGGGRCFFLPQNVAGSCRQDDVDVLEMADNNGFSYIQSRKDFDKLKPKQKLPLLGLFTLDHMSYEIDRDSKLEPSLAEMTAKTLQMLTHATGNNDKGFFLMVEGSRIDMAAHSNDPASHVHDILAYHETIKVVKDYVKSHPGTIMISVSDHETGGLSLARQNSEDYPMYRWLPEVIKRVKKSAYILSTELLAYEGRDKERFIREKILFGGLGIENPTEEEIKWLMENNDQLAIEFYLGTMVSKRAEIGWATHGHSGLDVNLYAYGAGTESLRGNVENTNIGDFISQYLGLNLKKITNQLSKNNASFHMVDEETLNRLTANNLMHYHHQHHHH</sequence>
<keyword evidence="5 11" id="KW-0378">Hydrolase</keyword>
<dbReference type="PANTHER" id="PTHR11596:SF5">
    <property type="entry name" value="ALKALINE PHOSPHATASE"/>
    <property type="match status" value="1"/>
</dbReference>
<feature type="transmembrane region" description="Helical" evidence="12">
    <location>
        <begin position="33"/>
        <end position="55"/>
    </location>
</feature>
<dbReference type="SMART" id="SM00098">
    <property type="entry name" value="alkPPc"/>
    <property type="match status" value="1"/>
</dbReference>
<dbReference type="InterPro" id="IPR001952">
    <property type="entry name" value="Alkaline_phosphatase"/>
</dbReference>
<keyword evidence="12" id="KW-0812">Transmembrane</keyword>
<evidence type="ECO:0000256" key="5">
    <source>
        <dbReference type="ARBA" id="ARBA00022801"/>
    </source>
</evidence>
<feature type="binding site" evidence="9">
    <location>
        <position position="358"/>
    </location>
    <ligand>
        <name>Zn(2+)</name>
        <dbReference type="ChEBI" id="CHEBI:29105"/>
        <label>2</label>
    </ligand>
</feature>
<keyword evidence="6 9" id="KW-0862">Zinc</keyword>
<dbReference type="EC" id="3.1.3.1" evidence="2 11"/>
<dbReference type="InterPro" id="IPR018299">
    <property type="entry name" value="Alkaline_phosphatase_AS"/>
</dbReference>
<evidence type="ECO:0000256" key="11">
    <source>
        <dbReference type="RuleBase" id="RU003947"/>
    </source>
</evidence>
<evidence type="ECO:0000313" key="13">
    <source>
        <dbReference type="EMBL" id="JAT52920.1"/>
    </source>
</evidence>
<dbReference type="SUPFAM" id="SSF53649">
    <property type="entry name" value="Alkaline phosphatase-like"/>
    <property type="match status" value="1"/>
</dbReference>
<keyword evidence="4 9" id="KW-0479">Metal-binding</keyword>
<comment type="cofactor">
    <cofactor evidence="9">
        <name>Mg(2+)</name>
        <dbReference type="ChEBI" id="CHEBI:18420"/>
    </cofactor>
    <text evidence="9">Binds 1 Mg(2+) ion.</text>
</comment>
<dbReference type="InterPro" id="IPR017850">
    <property type="entry name" value="Alkaline_phosphatase_core_sf"/>
</dbReference>
<comment type="cofactor">
    <cofactor evidence="9">
        <name>Zn(2+)</name>
        <dbReference type="ChEBI" id="CHEBI:29105"/>
    </cofactor>
    <text evidence="9">Binds 2 Zn(2+) ions.</text>
</comment>
<keyword evidence="7 9" id="KW-0460">Magnesium</keyword>
<evidence type="ECO:0000256" key="3">
    <source>
        <dbReference type="ARBA" id="ARBA00022553"/>
    </source>
</evidence>
<dbReference type="PANTHER" id="PTHR11596">
    <property type="entry name" value="ALKALINE PHOSPHATASE"/>
    <property type="match status" value="1"/>
</dbReference>
<dbReference type="GO" id="GO:0046872">
    <property type="term" value="F:metal ion binding"/>
    <property type="evidence" value="ECO:0007669"/>
    <property type="project" value="UniProtKB-KW"/>
</dbReference>
<evidence type="ECO:0000256" key="7">
    <source>
        <dbReference type="ARBA" id="ARBA00022842"/>
    </source>
</evidence>
<accession>A0A1D1YE74</accession>
<name>A0A1D1YE74_9ARAE</name>
<proteinExistence type="inferred from homology"/>
<protein>
    <recommendedName>
        <fullName evidence="2 11">Alkaline phosphatase</fullName>
        <ecNumber evidence="2 11">3.1.3.1</ecNumber>
    </recommendedName>
</protein>
<reference evidence="13" key="1">
    <citation type="submission" date="2015-07" db="EMBL/GenBank/DDBJ databases">
        <title>Transcriptome Assembly of Anthurium amnicola.</title>
        <authorList>
            <person name="Suzuki J."/>
        </authorList>
    </citation>
    <scope>NUCLEOTIDE SEQUENCE</scope>
</reference>
<feature type="binding site" evidence="9">
    <location>
        <position position="357"/>
    </location>
    <ligand>
        <name>Zn(2+)</name>
        <dbReference type="ChEBI" id="CHEBI:29105"/>
        <label>2</label>
    </ligand>
</feature>
<keyword evidence="12" id="KW-0472">Membrane</keyword>
<evidence type="ECO:0000256" key="6">
    <source>
        <dbReference type="ARBA" id="ARBA00022833"/>
    </source>
</evidence>
<comment type="catalytic activity">
    <reaction evidence="11">
        <text>a phosphate monoester + H2O = an alcohol + phosphate</text>
        <dbReference type="Rhea" id="RHEA:15017"/>
        <dbReference type="ChEBI" id="CHEBI:15377"/>
        <dbReference type="ChEBI" id="CHEBI:30879"/>
        <dbReference type="ChEBI" id="CHEBI:43474"/>
        <dbReference type="ChEBI" id="CHEBI:67140"/>
        <dbReference type="EC" id="3.1.3.1"/>
    </reaction>
</comment>
<feature type="binding site" evidence="9">
    <location>
        <position position="72"/>
    </location>
    <ligand>
        <name>Zn(2+)</name>
        <dbReference type="ChEBI" id="CHEBI:29105"/>
        <label>2</label>
    </ligand>
</feature>
<evidence type="ECO:0000256" key="8">
    <source>
        <dbReference type="PIRSR" id="PIRSR601952-1"/>
    </source>
</evidence>
<dbReference type="AlphaFoldDB" id="A0A1D1YE74"/>
<comment type="similarity">
    <text evidence="1 10">Belongs to the alkaline phosphatase family.</text>
</comment>
<dbReference type="GO" id="GO:0004035">
    <property type="term" value="F:alkaline phosphatase activity"/>
    <property type="evidence" value="ECO:0007669"/>
    <property type="project" value="UniProtKB-EC"/>
</dbReference>
<evidence type="ECO:0000256" key="12">
    <source>
        <dbReference type="SAM" id="Phobius"/>
    </source>
</evidence>
<dbReference type="CDD" id="cd16012">
    <property type="entry name" value="ALP"/>
    <property type="match status" value="1"/>
</dbReference>
<feature type="binding site" evidence="9">
    <location>
        <position position="315"/>
    </location>
    <ligand>
        <name>Zn(2+)</name>
        <dbReference type="ChEBI" id="CHEBI:29105"/>
        <label>2</label>
    </ligand>
</feature>
<evidence type="ECO:0000256" key="10">
    <source>
        <dbReference type="RuleBase" id="RU003946"/>
    </source>
</evidence>
<dbReference type="EMBL" id="GDJX01015016">
    <property type="protein sequence ID" value="JAT52920.1"/>
    <property type="molecule type" value="Transcribed_RNA"/>
</dbReference>
<gene>
    <name evidence="13" type="primary">PHO8_3</name>
    <name evidence="13" type="ORF">g.31541</name>
</gene>
<dbReference type="PRINTS" id="PR00113">
    <property type="entry name" value="ALKPHPHTASE"/>
</dbReference>
<feature type="binding site" evidence="9">
    <location>
        <position position="319"/>
    </location>
    <ligand>
        <name>Zn(2+)</name>
        <dbReference type="ChEBI" id="CHEBI:29105"/>
        <label>2</label>
    </ligand>
</feature>
<dbReference type="Pfam" id="PF00245">
    <property type="entry name" value="Alk_phosphatase"/>
    <property type="match status" value="1"/>
</dbReference>
<feature type="binding site" evidence="9">
    <location>
        <position position="461"/>
    </location>
    <ligand>
        <name>Zn(2+)</name>
        <dbReference type="ChEBI" id="CHEBI:29105"/>
        <label>2</label>
    </ligand>
</feature>
<evidence type="ECO:0000256" key="9">
    <source>
        <dbReference type="PIRSR" id="PIRSR601952-2"/>
    </source>
</evidence>
<feature type="binding site" evidence="9">
    <location>
        <position position="171"/>
    </location>
    <ligand>
        <name>Mg(2+)</name>
        <dbReference type="ChEBI" id="CHEBI:18420"/>
    </ligand>
</feature>
<feature type="binding site" evidence="9">
    <location>
        <position position="173"/>
    </location>
    <ligand>
        <name>Mg(2+)</name>
        <dbReference type="ChEBI" id="CHEBI:18420"/>
    </ligand>
</feature>
<dbReference type="Gene3D" id="3.40.720.10">
    <property type="entry name" value="Alkaline Phosphatase, subunit A"/>
    <property type="match status" value="1"/>
</dbReference>